<gene>
    <name evidence="2" type="ORF">CHLRE_02g096455v5</name>
</gene>
<organism evidence="2 3">
    <name type="scientific">Chlamydomonas reinhardtii</name>
    <name type="common">Chlamydomonas smithii</name>
    <dbReference type="NCBI Taxonomy" id="3055"/>
    <lineage>
        <taxon>Eukaryota</taxon>
        <taxon>Viridiplantae</taxon>
        <taxon>Chlorophyta</taxon>
        <taxon>core chlorophytes</taxon>
        <taxon>Chlorophyceae</taxon>
        <taxon>CS clade</taxon>
        <taxon>Chlamydomonadales</taxon>
        <taxon>Chlamydomonadaceae</taxon>
        <taxon>Chlamydomonas</taxon>
    </lineage>
</organism>
<evidence type="ECO:0000313" key="3">
    <source>
        <dbReference type="Proteomes" id="UP000006906"/>
    </source>
</evidence>
<dbReference type="Proteomes" id="UP000006906">
    <property type="component" value="Chromosome 2"/>
</dbReference>
<feature type="compositionally biased region" description="Low complexity" evidence="1">
    <location>
        <begin position="93"/>
        <end position="105"/>
    </location>
</feature>
<sequence length="290" mass="30382">MGLHDHIDQMQDAASASAVPMPKMPPMLLAPPPQQPVMTPPATMLALPPAPPAVVFMPPSLVVQGPEASMDGSSGSSSGGPTIKHEPSRHRTSITIDDSTSAISSRGSNNMTQAVRRHAAAATATTAVQQSTQGTVGSTIAPLPTIKPEPTARAQPRAKTPTASSTSTEDSGGSDPSVNSPGVKQAVAVRSSGTGTSRALAKYSRRFSELTKELDQPATSASAKDTRRRLHELAFAMGSEVNDKALMDLTKSKAHRSYYNKEPWQPRWQAVVTLATCSRRGAGRGDAAEL</sequence>
<protein>
    <submittedName>
        <fullName evidence="2">Uncharacterized protein</fullName>
    </submittedName>
</protein>
<dbReference type="AlphaFoldDB" id="A0A2K3E224"/>
<accession>A0A2K3E224</accession>
<dbReference type="RefSeq" id="XP_042927273.1">
    <property type="nucleotide sequence ID" value="XM_043059639.1"/>
</dbReference>
<dbReference type="OrthoDB" id="439192at2759"/>
<dbReference type="EMBL" id="CM008963">
    <property type="protein sequence ID" value="PNW86807.1"/>
    <property type="molecule type" value="Genomic_DNA"/>
</dbReference>
<evidence type="ECO:0000313" key="2">
    <source>
        <dbReference type="EMBL" id="PNW86807.1"/>
    </source>
</evidence>
<proteinExistence type="predicted"/>
<evidence type="ECO:0000256" key="1">
    <source>
        <dbReference type="SAM" id="MobiDB-lite"/>
    </source>
</evidence>
<feature type="compositionally biased region" description="Low complexity" evidence="1">
    <location>
        <begin position="120"/>
        <end position="137"/>
    </location>
</feature>
<keyword evidence="3" id="KW-1185">Reference proteome</keyword>
<feature type="region of interest" description="Disordered" evidence="1">
    <location>
        <begin position="65"/>
        <end position="198"/>
    </location>
</feature>
<dbReference type="KEGG" id="cre:CHLRE_02g096455v5"/>
<feature type="compositionally biased region" description="Low complexity" evidence="1">
    <location>
        <begin position="164"/>
        <end position="177"/>
    </location>
</feature>
<reference evidence="2 3" key="1">
    <citation type="journal article" date="2007" name="Science">
        <title>The Chlamydomonas genome reveals the evolution of key animal and plant functions.</title>
        <authorList>
            <person name="Merchant S.S."/>
            <person name="Prochnik S.E."/>
            <person name="Vallon O."/>
            <person name="Harris E.H."/>
            <person name="Karpowicz S.J."/>
            <person name="Witman G.B."/>
            <person name="Terry A."/>
            <person name="Salamov A."/>
            <person name="Fritz-Laylin L.K."/>
            <person name="Marechal-Drouard L."/>
            <person name="Marshall W.F."/>
            <person name="Qu L.H."/>
            <person name="Nelson D.R."/>
            <person name="Sanderfoot A.A."/>
            <person name="Spalding M.H."/>
            <person name="Kapitonov V.V."/>
            <person name="Ren Q."/>
            <person name="Ferris P."/>
            <person name="Lindquist E."/>
            <person name="Shapiro H."/>
            <person name="Lucas S.M."/>
            <person name="Grimwood J."/>
            <person name="Schmutz J."/>
            <person name="Cardol P."/>
            <person name="Cerutti H."/>
            <person name="Chanfreau G."/>
            <person name="Chen C.L."/>
            <person name="Cognat V."/>
            <person name="Croft M.T."/>
            <person name="Dent R."/>
            <person name="Dutcher S."/>
            <person name="Fernandez E."/>
            <person name="Fukuzawa H."/>
            <person name="Gonzalez-Ballester D."/>
            <person name="Gonzalez-Halphen D."/>
            <person name="Hallmann A."/>
            <person name="Hanikenne M."/>
            <person name="Hippler M."/>
            <person name="Inwood W."/>
            <person name="Jabbari K."/>
            <person name="Kalanon M."/>
            <person name="Kuras R."/>
            <person name="Lefebvre P.A."/>
            <person name="Lemaire S.D."/>
            <person name="Lobanov A.V."/>
            <person name="Lohr M."/>
            <person name="Manuell A."/>
            <person name="Meier I."/>
            <person name="Mets L."/>
            <person name="Mittag M."/>
            <person name="Mittelmeier T."/>
            <person name="Moroney J.V."/>
            <person name="Moseley J."/>
            <person name="Napoli C."/>
            <person name="Nedelcu A.M."/>
            <person name="Niyogi K."/>
            <person name="Novoselov S.V."/>
            <person name="Paulsen I.T."/>
            <person name="Pazour G."/>
            <person name="Purton S."/>
            <person name="Ral J.P."/>
            <person name="Riano-Pachon D.M."/>
            <person name="Riekhof W."/>
            <person name="Rymarquis L."/>
            <person name="Schroda M."/>
            <person name="Stern D."/>
            <person name="Umen J."/>
            <person name="Willows R."/>
            <person name="Wilson N."/>
            <person name="Zimmer S.L."/>
            <person name="Allmer J."/>
            <person name="Balk J."/>
            <person name="Bisova K."/>
            <person name="Chen C.J."/>
            <person name="Elias M."/>
            <person name="Gendler K."/>
            <person name="Hauser C."/>
            <person name="Lamb M.R."/>
            <person name="Ledford H."/>
            <person name="Long J.C."/>
            <person name="Minagawa J."/>
            <person name="Page M.D."/>
            <person name="Pan J."/>
            <person name="Pootakham W."/>
            <person name="Roje S."/>
            <person name="Rose A."/>
            <person name="Stahlberg E."/>
            <person name="Terauchi A.M."/>
            <person name="Yang P."/>
            <person name="Ball S."/>
            <person name="Bowler C."/>
            <person name="Dieckmann C.L."/>
            <person name="Gladyshev V.N."/>
            <person name="Green P."/>
            <person name="Jorgensen R."/>
            <person name="Mayfield S."/>
            <person name="Mueller-Roeber B."/>
            <person name="Rajamani S."/>
            <person name="Sayre R.T."/>
            <person name="Brokstein P."/>
            <person name="Dubchak I."/>
            <person name="Goodstein D."/>
            <person name="Hornick L."/>
            <person name="Huang Y.W."/>
            <person name="Jhaveri J."/>
            <person name="Luo Y."/>
            <person name="Martinez D."/>
            <person name="Ngau W.C."/>
            <person name="Otillar B."/>
            <person name="Poliakov A."/>
            <person name="Porter A."/>
            <person name="Szajkowski L."/>
            <person name="Werner G."/>
            <person name="Zhou K."/>
            <person name="Grigoriev I.V."/>
            <person name="Rokhsar D.S."/>
            <person name="Grossman A.R."/>
        </authorList>
    </citation>
    <scope>NUCLEOTIDE SEQUENCE [LARGE SCALE GENOMIC DNA]</scope>
    <source>
        <strain evidence="3">CC-503</strain>
    </source>
</reference>
<name>A0A2K3E224_CHLRE</name>
<feature type="region of interest" description="Disordered" evidence="1">
    <location>
        <begin position="1"/>
        <end position="25"/>
    </location>
</feature>
<dbReference type="InParanoid" id="A0A2K3E224"/>
<dbReference type="Gramene" id="PNW86807">
    <property type="protein sequence ID" value="PNW86807"/>
    <property type="gene ID" value="CHLRE_02g096455v5"/>
</dbReference>
<dbReference type="GeneID" id="5725606"/>
<dbReference type="ExpressionAtlas" id="A0A2K3E224">
    <property type="expression patterns" value="baseline"/>
</dbReference>